<evidence type="ECO:0000256" key="9">
    <source>
        <dbReference type="ARBA" id="ARBA00023128"/>
    </source>
</evidence>
<dbReference type="PANTHER" id="PTHR13099:SF0">
    <property type="entry name" value="NADH DEHYDROGENASE [UBIQUINONE] 1 SUBUNIT C2-RELATED"/>
    <property type="match status" value="1"/>
</dbReference>
<sequence>PPHIAGVHRQLLYTTVGWYLGYYLSKRADYNCAKRDRDLMEYIRHHPEDFKEKDKKTLAEVLEDFHPIR</sequence>
<dbReference type="GeneTree" id="ENSGT00390000010352"/>
<comment type="subcellular location">
    <subcellularLocation>
        <location evidence="1">Mitochondrion inner membrane</location>
        <topology evidence="1">Single-pass membrane protein</topology>
        <orientation evidence="1">Matrix side</orientation>
    </subcellularLocation>
</comment>
<keyword evidence="4" id="KW-0679">Respiratory chain</keyword>
<evidence type="ECO:0000256" key="3">
    <source>
        <dbReference type="ARBA" id="ARBA00022448"/>
    </source>
</evidence>
<dbReference type="PANTHER" id="PTHR13099">
    <property type="entry name" value="NADH-UBIQUINONE OXIDOREDUCTASE SUBUNIT B14.5B"/>
    <property type="match status" value="1"/>
</dbReference>
<evidence type="ECO:0000256" key="4">
    <source>
        <dbReference type="ARBA" id="ARBA00022660"/>
    </source>
</evidence>
<keyword evidence="9" id="KW-0496">Mitochondrion</keyword>
<protein>
    <submittedName>
        <fullName evidence="11">NADH:ubiquinone oxidoreductase subunit C2</fullName>
    </submittedName>
</protein>
<keyword evidence="8" id="KW-1133">Transmembrane helix</keyword>
<dbReference type="AlphaFoldDB" id="K7F922"/>
<keyword evidence="3" id="KW-0813">Transport</keyword>
<evidence type="ECO:0000256" key="6">
    <source>
        <dbReference type="ARBA" id="ARBA00022792"/>
    </source>
</evidence>
<dbReference type="Ensembl" id="ENSPSIT00000004557.1">
    <property type="protein sequence ID" value="ENSPSIP00000004532.1"/>
    <property type="gene ID" value="ENSPSIG00000004249.1"/>
</dbReference>
<dbReference type="InterPro" id="IPR009423">
    <property type="entry name" value="NDUC2"/>
</dbReference>
<reference evidence="12" key="1">
    <citation type="submission" date="2011-10" db="EMBL/GenBank/DDBJ databases">
        <authorList>
            <consortium name="Soft-shell Turtle Genome Consortium"/>
        </authorList>
    </citation>
    <scope>NUCLEOTIDE SEQUENCE [LARGE SCALE GENOMIC DNA]</scope>
    <source>
        <strain evidence="12">Daiwa-1</strain>
    </source>
</reference>
<reference evidence="11" key="4">
    <citation type="submission" date="2025-09" db="UniProtKB">
        <authorList>
            <consortium name="Ensembl"/>
        </authorList>
    </citation>
    <scope>IDENTIFICATION</scope>
</reference>
<dbReference type="EMBL" id="AGCU01145919">
    <property type="status" value="NOT_ANNOTATED_CDS"/>
    <property type="molecule type" value="Genomic_DNA"/>
</dbReference>
<dbReference type="eggNOG" id="KOG4516">
    <property type="taxonomic scope" value="Eukaryota"/>
</dbReference>
<keyword evidence="12" id="KW-1185">Reference proteome</keyword>
<evidence type="ECO:0000256" key="1">
    <source>
        <dbReference type="ARBA" id="ARBA00004298"/>
    </source>
</evidence>
<accession>K7F922</accession>
<name>K7F922_PELSI</name>
<reference evidence="12" key="2">
    <citation type="journal article" date="2013" name="Nat. Genet.">
        <title>The draft genomes of soft-shell turtle and green sea turtle yield insights into the development and evolution of the turtle-specific body plan.</title>
        <authorList>
            <person name="Wang Z."/>
            <person name="Pascual-Anaya J."/>
            <person name="Zadissa A."/>
            <person name="Li W."/>
            <person name="Niimura Y."/>
            <person name="Huang Z."/>
            <person name="Li C."/>
            <person name="White S."/>
            <person name="Xiong Z."/>
            <person name="Fang D."/>
            <person name="Wang B."/>
            <person name="Ming Y."/>
            <person name="Chen Y."/>
            <person name="Zheng Y."/>
            <person name="Kuraku S."/>
            <person name="Pignatelli M."/>
            <person name="Herrero J."/>
            <person name="Beal K."/>
            <person name="Nozawa M."/>
            <person name="Li Q."/>
            <person name="Wang J."/>
            <person name="Zhang H."/>
            <person name="Yu L."/>
            <person name="Shigenobu S."/>
            <person name="Wang J."/>
            <person name="Liu J."/>
            <person name="Flicek P."/>
            <person name="Searle S."/>
            <person name="Wang J."/>
            <person name="Kuratani S."/>
            <person name="Yin Y."/>
            <person name="Aken B."/>
            <person name="Zhang G."/>
            <person name="Irie N."/>
        </authorList>
    </citation>
    <scope>NUCLEOTIDE SEQUENCE [LARGE SCALE GENOMIC DNA]</scope>
    <source>
        <strain evidence="12">Daiwa-1</strain>
    </source>
</reference>
<dbReference type="EMBL" id="AGCU01145918">
    <property type="status" value="NOT_ANNOTATED_CDS"/>
    <property type="molecule type" value="Genomic_DNA"/>
</dbReference>
<evidence type="ECO:0000256" key="7">
    <source>
        <dbReference type="ARBA" id="ARBA00022982"/>
    </source>
</evidence>
<evidence type="ECO:0000256" key="8">
    <source>
        <dbReference type="ARBA" id="ARBA00022989"/>
    </source>
</evidence>
<keyword evidence="10" id="KW-0472">Membrane</keyword>
<keyword evidence="7" id="KW-0249">Electron transport</keyword>
<evidence type="ECO:0000256" key="10">
    <source>
        <dbReference type="ARBA" id="ARBA00023136"/>
    </source>
</evidence>
<dbReference type="Pfam" id="PF06374">
    <property type="entry name" value="NDUF_C2"/>
    <property type="match status" value="1"/>
</dbReference>
<dbReference type="STRING" id="13735.ENSPSIP00000004532"/>
<dbReference type="GO" id="GO:0005743">
    <property type="term" value="C:mitochondrial inner membrane"/>
    <property type="evidence" value="ECO:0007669"/>
    <property type="project" value="UniProtKB-SubCell"/>
</dbReference>
<keyword evidence="6" id="KW-0999">Mitochondrion inner membrane</keyword>
<dbReference type="GO" id="GO:0032981">
    <property type="term" value="P:mitochondrial respiratory chain complex I assembly"/>
    <property type="evidence" value="ECO:0007669"/>
    <property type="project" value="Ensembl"/>
</dbReference>
<comment type="similarity">
    <text evidence="2">Belongs to the complex I NDUFC2 subunit family.</text>
</comment>
<organism evidence="11 12">
    <name type="scientific">Pelodiscus sinensis</name>
    <name type="common">Chinese softshell turtle</name>
    <name type="synonym">Trionyx sinensis</name>
    <dbReference type="NCBI Taxonomy" id="13735"/>
    <lineage>
        <taxon>Eukaryota</taxon>
        <taxon>Metazoa</taxon>
        <taxon>Chordata</taxon>
        <taxon>Craniata</taxon>
        <taxon>Vertebrata</taxon>
        <taxon>Euteleostomi</taxon>
        <taxon>Archelosauria</taxon>
        <taxon>Testudinata</taxon>
        <taxon>Testudines</taxon>
        <taxon>Cryptodira</taxon>
        <taxon>Trionychia</taxon>
        <taxon>Trionychidae</taxon>
        <taxon>Pelodiscus</taxon>
    </lineage>
</organism>
<dbReference type="OMA" id="QGERSEC"/>
<dbReference type="HOGENOM" id="CLU_208050_0_0_1"/>
<evidence type="ECO:0000313" key="12">
    <source>
        <dbReference type="Proteomes" id="UP000007267"/>
    </source>
</evidence>
<keyword evidence="5" id="KW-0812">Transmembrane</keyword>
<dbReference type="GO" id="GO:0045271">
    <property type="term" value="C:respiratory chain complex I"/>
    <property type="evidence" value="ECO:0007669"/>
    <property type="project" value="Ensembl"/>
</dbReference>
<reference evidence="11" key="3">
    <citation type="submission" date="2025-08" db="UniProtKB">
        <authorList>
            <consortium name="Ensembl"/>
        </authorList>
    </citation>
    <scope>IDENTIFICATION</scope>
</reference>
<gene>
    <name evidence="11" type="primary">NDUFC2</name>
</gene>
<dbReference type="Proteomes" id="UP000007267">
    <property type="component" value="Unassembled WGS sequence"/>
</dbReference>
<evidence type="ECO:0000256" key="2">
    <source>
        <dbReference type="ARBA" id="ARBA00008674"/>
    </source>
</evidence>
<evidence type="ECO:0000313" key="11">
    <source>
        <dbReference type="Ensembl" id="ENSPSIP00000004532.1"/>
    </source>
</evidence>
<evidence type="ECO:0000256" key="5">
    <source>
        <dbReference type="ARBA" id="ARBA00022692"/>
    </source>
</evidence>
<dbReference type="GO" id="GO:0006120">
    <property type="term" value="P:mitochondrial electron transport, NADH to ubiquinone"/>
    <property type="evidence" value="ECO:0007669"/>
    <property type="project" value="InterPro"/>
</dbReference>
<dbReference type="PIRSF" id="PIRSF017834">
    <property type="entry name" value="NADH-UbQ_OxRdtase_b14.5b"/>
    <property type="match status" value="1"/>
</dbReference>
<proteinExistence type="inferred from homology"/>